<gene>
    <name evidence="7" type="ORF">g.1829</name>
</gene>
<reference evidence="7" key="1">
    <citation type="submission" date="2015-11" db="EMBL/GenBank/DDBJ databases">
        <title>De novo transcriptome assembly of four potential Pierce s Disease insect vectors from Arizona vineyards.</title>
        <authorList>
            <person name="Tassone E.E."/>
        </authorList>
    </citation>
    <scope>NUCLEOTIDE SEQUENCE</scope>
</reference>
<dbReference type="InterPro" id="IPR050174">
    <property type="entry name" value="Protocadherin/Cadherin-CA"/>
</dbReference>
<evidence type="ECO:0000256" key="4">
    <source>
        <dbReference type="ARBA" id="ARBA00023180"/>
    </source>
</evidence>
<feature type="non-terminal residue" evidence="7">
    <location>
        <position position="109"/>
    </location>
</feature>
<dbReference type="GO" id="GO:0007156">
    <property type="term" value="P:homophilic cell adhesion via plasma membrane adhesion molecules"/>
    <property type="evidence" value="ECO:0007669"/>
    <property type="project" value="InterPro"/>
</dbReference>
<evidence type="ECO:0000313" key="7">
    <source>
        <dbReference type="EMBL" id="JAT26583.1"/>
    </source>
</evidence>
<keyword evidence="3" id="KW-1133">Transmembrane helix</keyword>
<keyword evidence="4" id="KW-0325">Glycoprotein</keyword>
<feature type="domain" description="Cadherin" evidence="6">
    <location>
        <begin position="2"/>
        <end position="47"/>
    </location>
</feature>
<organism evidence="7">
    <name type="scientific">Graphocephala atropunctata</name>
    <dbReference type="NCBI Taxonomy" id="36148"/>
    <lineage>
        <taxon>Eukaryota</taxon>
        <taxon>Metazoa</taxon>
        <taxon>Ecdysozoa</taxon>
        <taxon>Arthropoda</taxon>
        <taxon>Hexapoda</taxon>
        <taxon>Insecta</taxon>
        <taxon>Pterygota</taxon>
        <taxon>Neoptera</taxon>
        <taxon>Paraneoptera</taxon>
        <taxon>Hemiptera</taxon>
        <taxon>Auchenorrhyncha</taxon>
        <taxon>Membracoidea</taxon>
        <taxon>Cicadellidae</taxon>
        <taxon>Cicadellinae</taxon>
        <taxon>Cicadellini</taxon>
        <taxon>Graphocephala</taxon>
    </lineage>
</organism>
<dbReference type="InterPro" id="IPR002126">
    <property type="entry name" value="Cadherin-like_dom"/>
</dbReference>
<dbReference type="PRINTS" id="PR00205">
    <property type="entry name" value="CADHERIN"/>
</dbReference>
<dbReference type="PANTHER" id="PTHR24028">
    <property type="entry name" value="CADHERIN-87A"/>
    <property type="match status" value="1"/>
</dbReference>
<dbReference type="EMBL" id="GEBQ01013394">
    <property type="protein sequence ID" value="JAT26583.1"/>
    <property type="molecule type" value="Transcribed_RNA"/>
</dbReference>
<evidence type="ECO:0000256" key="2">
    <source>
        <dbReference type="ARBA" id="ARBA00022692"/>
    </source>
</evidence>
<dbReference type="CDD" id="cd11304">
    <property type="entry name" value="Cadherin_repeat"/>
    <property type="match status" value="1"/>
</dbReference>
<protein>
    <recommendedName>
        <fullName evidence="6">Cadherin domain-containing protein</fullName>
    </recommendedName>
</protein>
<name>A0A1B6LSD2_9HEMI</name>
<keyword evidence="5" id="KW-0106">Calcium</keyword>
<evidence type="ECO:0000256" key="5">
    <source>
        <dbReference type="PROSITE-ProRule" id="PRU00043"/>
    </source>
</evidence>
<feature type="non-terminal residue" evidence="7">
    <location>
        <position position="1"/>
    </location>
</feature>
<dbReference type="Gene3D" id="2.60.40.60">
    <property type="entry name" value="Cadherins"/>
    <property type="match status" value="2"/>
</dbReference>
<dbReference type="PANTHER" id="PTHR24028:SF328">
    <property type="entry name" value="CADHERIN-3"/>
    <property type="match status" value="1"/>
</dbReference>
<keyword evidence="3" id="KW-0472">Membrane</keyword>
<accession>A0A1B6LSD2</accession>
<evidence type="ECO:0000259" key="6">
    <source>
        <dbReference type="PROSITE" id="PS50268"/>
    </source>
</evidence>
<dbReference type="GO" id="GO:0005509">
    <property type="term" value="F:calcium ion binding"/>
    <property type="evidence" value="ECO:0007669"/>
    <property type="project" value="UniProtKB-UniRule"/>
</dbReference>
<evidence type="ECO:0000256" key="1">
    <source>
        <dbReference type="ARBA" id="ARBA00004167"/>
    </source>
</evidence>
<dbReference type="PROSITE" id="PS50268">
    <property type="entry name" value="CADHERIN_2"/>
    <property type="match status" value="1"/>
</dbReference>
<dbReference type="GO" id="GO:0005886">
    <property type="term" value="C:plasma membrane"/>
    <property type="evidence" value="ECO:0007669"/>
    <property type="project" value="TreeGrafter"/>
</dbReference>
<proteinExistence type="predicted"/>
<dbReference type="InterPro" id="IPR015919">
    <property type="entry name" value="Cadherin-like_sf"/>
</dbReference>
<sequence length="109" mass="12025">CEVTVSGLLPPQTEFRLNITAVDGGGLETYIVARIFVKDVNNNSPVFEKSRYYYEIVEGDYADKLLGHVVASDPDFGENGNVSYTLLQKRDSSSKLPFVVSFDGIITVD</sequence>
<keyword evidence="2" id="KW-0812">Transmembrane</keyword>
<dbReference type="AlphaFoldDB" id="A0A1B6LSD2"/>
<evidence type="ECO:0000256" key="3">
    <source>
        <dbReference type="ARBA" id="ARBA00022989"/>
    </source>
</evidence>
<dbReference type="SUPFAM" id="SSF49313">
    <property type="entry name" value="Cadherin-like"/>
    <property type="match status" value="1"/>
</dbReference>
<comment type="subcellular location">
    <subcellularLocation>
        <location evidence="1">Membrane</location>
        <topology evidence="1">Single-pass membrane protein</topology>
    </subcellularLocation>
</comment>